<accession>A0ABT5RP78</accession>
<evidence type="ECO:0000313" key="3">
    <source>
        <dbReference type="Proteomes" id="UP001150614"/>
    </source>
</evidence>
<feature type="region of interest" description="Disordered" evidence="1">
    <location>
        <begin position="44"/>
        <end position="74"/>
    </location>
</feature>
<evidence type="ECO:0000313" key="2">
    <source>
        <dbReference type="EMBL" id="MDD1947445.1"/>
    </source>
</evidence>
<gene>
    <name evidence="2" type="ORF">NMG11_26860</name>
</gene>
<feature type="region of interest" description="Disordered" evidence="1">
    <location>
        <begin position="1"/>
        <end position="20"/>
    </location>
</feature>
<feature type="region of interest" description="Disordered" evidence="1">
    <location>
        <begin position="98"/>
        <end position="146"/>
    </location>
</feature>
<dbReference type="Proteomes" id="UP001150614">
    <property type="component" value="Unassembled WGS sequence"/>
</dbReference>
<organism evidence="2 3">
    <name type="scientific">Pseudomonas carnis</name>
    <dbReference type="NCBI Taxonomy" id="2487355"/>
    <lineage>
        <taxon>Bacteria</taxon>
        <taxon>Pseudomonadati</taxon>
        <taxon>Pseudomonadota</taxon>
        <taxon>Gammaproteobacteria</taxon>
        <taxon>Pseudomonadales</taxon>
        <taxon>Pseudomonadaceae</taxon>
        <taxon>Pseudomonas</taxon>
    </lineage>
</organism>
<dbReference type="EMBL" id="JANCLL010000046">
    <property type="protein sequence ID" value="MDD1947445.1"/>
    <property type="molecule type" value="Genomic_DNA"/>
</dbReference>
<reference evidence="2" key="1">
    <citation type="submission" date="2022-07" db="EMBL/GenBank/DDBJ databases">
        <title>Draft genome of Pseudomonas carnis strain LP isolated from cheese.</title>
        <authorList>
            <person name="Wolfe B.E."/>
        </authorList>
    </citation>
    <scope>NUCLEOTIDE SEQUENCE</scope>
    <source>
        <strain evidence="2">LP</strain>
    </source>
</reference>
<protein>
    <submittedName>
        <fullName evidence="2">Uncharacterized protein</fullName>
    </submittedName>
</protein>
<sequence>MDAKIHKKHQRSLKGFPDSDAIADAHVAGRGFSEESERFFAGVGAKKRDDIQKQFSQDETPEPANAARPDHKLDRVTLQLRREFALLNRIFELREMARDRSSKKLSRKASRDAIKQAKEASATKKPKKVQPSKRTKPSTKEAESKWTRKTCWRCNSNFSIHADWERPPSLCPACSKDINETYLPSAPERSSPVGWVRIVNGGAPGLGKRR</sequence>
<evidence type="ECO:0000256" key="1">
    <source>
        <dbReference type="SAM" id="MobiDB-lite"/>
    </source>
</evidence>
<feature type="compositionally biased region" description="Basic residues" evidence="1">
    <location>
        <begin position="1"/>
        <end position="12"/>
    </location>
</feature>
<feature type="compositionally biased region" description="Basic residues" evidence="1">
    <location>
        <begin position="124"/>
        <end position="137"/>
    </location>
</feature>
<keyword evidence="3" id="KW-1185">Reference proteome</keyword>
<feature type="compositionally biased region" description="Basic and acidic residues" evidence="1">
    <location>
        <begin position="109"/>
        <end position="122"/>
    </location>
</feature>
<dbReference type="RefSeq" id="WP_140915294.1">
    <property type="nucleotide sequence ID" value="NZ_CBCPIQ010000039.1"/>
</dbReference>
<comment type="caution">
    <text evidence="2">The sequence shown here is derived from an EMBL/GenBank/DDBJ whole genome shotgun (WGS) entry which is preliminary data.</text>
</comment>
<proteinExistence type="predicted"/>
<name>A0ABT5RP78_9PSED</name>